<reference evidence="2 3" key="1">
    <citation type="journal article" date="2019" name="Sci. Rep.">
        <title>Orb-weaving spider Araneus ventricosus genome elucidates the spidroin gene catalogue.</title>
        <authorList>
            <person name="Kono N."/>
            <person name="Nakamura H."/>
            <person name="Ohtoshi R."/>
            <person name="Moran D.A.P."/>
            <person name="Shinohara A."/>
            <person name="Yoshida Y."/>
            <person name="Fujiwara M."/>
            <person name="Mori M."/>
            <person name="Tomita M."/>
            <person name="Arakawa K."/>
        </authorList>
    </citation>
    <scope>NUCLEOTIDE SEQUENCE [LARGE SCALE GENOMIC DNA]</scope>
</reference>
<evidence type="ECO:0000313" key="2">
    <source>
        <dbReference type="EMBL" id="GBM60052.1"/>
    </source>
</evidence>
<dbReference type="GO" id="GO:0004523">
    <property type="term" value="F:RNA-DNA hybrid ribonuclease activity"/>
    <property type="evidence" value="ECO:0007669"/>
    <property type="project" value="InterPro"/>
</dbReference>
<dbReference type="Pfam" id="PF00078">
    <property type="entry name" value="RVT_1"/>
    <property type="match status" value="1"/>
</dbReference>
<proteinExistence type="predicted"/>
<evidence type="ECO:0000313" key="3">
    <source>
        <dbReference type="Proteomes" id="UP000499080"/>
    </source>
</evidence>
<dbReference type="EMBL" id="BGPR01001712">
    <property type="protein sequence ID" value="GBM60052.1"/>
    <property type="molecule type" value="Genomic_DNA"/>
</dbReference>
<dbReference type="Proteomes" id="UP000499080">
    <property type="component" value="Unassembled WGS sequence"/>
</dbReference>
<comment type="caution">
    <text evidence="2">The sequence shown here is derived from an EMBL/GenBank/DDBJ whole genome shotgun (WGS) entry which is preliminary data.</text>
</comment>
<evidence type="ECO:0000259" key="1">
    <source>
        <dbReference type="PROSITE" id="PS50878"/>
    </source>
</evidence>
<keyword evidence="3" id="KW-1185">Reference proteome</keyword>
<dbReference type="InterPro" id="IPR036397">
    <property type="entry name" value="RNaseH_sf"/>
</dbReference>
<dbReference type="PANTHER" id="PTHR33481:SF1">
    <property type="entry name" value="ENDONUCLEASE_EXONUCLEASE_PHOSPHATASE DOMAIN-CONTAINING PROTEIN-RELATED"/>
    <property type="match status" value="1"/>
</dbReference>
<dbReference type="PANTHER" id="PTHR33481">
    <property type="entry name" value="REVERSE TRANSCRIPTASE"/>
    <property type="match status" value="1"/>
</dbReference>
<dbReference type="GO" id="GO:0003676">
    <property type="term" value="F:nucleic acid binding"/>
    <property type="evidence" value="ECO:0007669"/>
    <property type="project" value="InterPro"/>
</dbReference>
<name>A0A4Y2H1B7_ARAVE</name>
<sequence length="490" mass="57133">MRNIEIDVYIQAYADDIVVMLRSTASYHFPNMSKPIMKNLEEWASSYKLSFSKEKTKYLMFKFRKKITHFPSIHLYGSRISHDKELKYLGIRLDPNLSFIPHLNKVQTNICKIYEKTRRIARATWGLMPEIVKERYSVIIERIVTYGSEIWYRGTVEQKNKLLQIQRMPLIAITKCYNTVSNEALQVLSGCAPLYLKIELEIEVAKQIKIINKEEIYEGFQNFDCEELMKPWDTISIGWIYFESSGVGLEIYTDVSKIRNQVGASYVHYYNGTETDSCLIRLGNQSTVFMAEINPNAIESTEEKRRIIIEIKKKLKLTKIQLQWVRTHNGTVGNERADALAKLAASKDQINTEFGASEAQVRYRGKELLATKWQERWNNSEKESWTKKVFKEVKFSRLYGNFYYNQVLTSHGVFGAHQKRLFGKEGGCSCGEQLETIEHILLKCKIWGKERDDWPKSWLQKDISDLVFYSPFKKGSIDILKKLMSSRLTS</sequence>
<accession>A0A4Y2H1B7</accession>
<dbReference type="Gene3D" id="3.30.420.10">
    <property type="entry name" value="Ribonuclease H-like superfamily/Ribonuclease H"/>
    <property type="match status" value="1"/>
</dbReference>
<protein>
    <submittedName>
        <fullName evidence="2">Retrovirus-related Pol polyprotein from type-1 retrotransposable element R1 4</fullName>
    </submittedName>
</protein>
<dbReference type="Pfam" id="PF00075">
    <property type="entry name" value="RNase_H"/>
    <property type="match status" value="1"/>
</dbReference>
<dbReference type="InterPro" id="IPR002156">
    <property type="entry name" value="RNaseH_domain"/>
</dbReference>
<dbReference type="OrthoDB" id="6437652at2759"/>
<feature type="domain" description="Reverse transcriptase" evidence="1">
    <location>
        <begin position="1"/>
        <end position="93"/>
    </location>
</feature>
<dbReference type="InterPro" id="IPR000477">
    <property type="entry name" value="RT_dom"/>
</dbReference>
<gene>
    <name evidence="2" type="primary">PO14_1</name>
    <name evidence="2" type="ORF">AVEN_147611_1</name>
</gene>
<dbReference type="SUPFAM" id="SSF53098">
    <property type="entry name" value="Ribonuclease H-like"/>
    <property type="match status" value="1"/>
</dbReference>
<dbReference type="PROSITE" id="PS50878">
    <property type="entry name" value="RT_POL"/>
    <property type="match status" value="1"/>
</dbReference>
<dbReference type="AlphaFoldDB" id="A0A4Y2H1B7"/>
<dbReference type="InterPro" id="IPR012337">
    <property type="entry name" value="RNaseH-like_sf"/>
</dbReference>
<organism evidence="2 3">
    <name type="scientific">Araneus ventricosus</name>
    <name type="common">Orbweaver spider</name>
    <name type="synonym">Epeira ventricosa</name>
    <dbReference type="NCBI Taxonomy" id="182803"/>
    <lineage>
        <taxon>Eukaryota</taxon>
        <taxon>Metazoa</taxon>
        <taxon>Ecdysozoa</taxon>
        <taxon>Arthropoda</taxon>
        <taxon>Chelicerata</taxon>
        <taxon>Arachnida</taxon>
        <taxon>Araneae</taxon>
        <taxon>Araneomorphae</taxon>
        <taxon>Entelegynae</taxon>
        <taxon>Araneoidea</taxon>
        <taxon>Araneidae</taxon>
        <taxon>Araneus</taxon>
    </lineage>
</organism>